<protein>
    <submittedName>
        <fullName evidence="1">Uncharacterized protein</fullName>
    </submittedName>
</protein>
<proteinExistence type="predicted"/>
<name>A0A1A9ZYM4_GLOPL</name>
<keyword evidence="2" id="KW-1185">Reference proteome</keyword>
<evidence type="ECO:0000313" key="1">
    <source>
        <dbReference type="EnsemblMetazoa" id="GPAI029024-PA"/>
    </source>
</evidence>
<sequence>MLPLPLNRRGRAQQSYTHQQLRGLEDLEKLCDHTITTFEAEIKAFNDKDKIQISISKKE</sequence>
<reference evidence="2" key="1">
    <citation type="submission" date="2014-03" db="EMBL/GenBank/DDBJ databases">
        <authorList>
            <person name="Aksoy S."/>
            <person name="Warren W."/>
            <person name="Wilson R.K."/>
        </authorList>
    </citation>
    <scope>NUCLEOTIDE SEQUENCE [LARGE SCALE GENOMIC DNA]</scope>
    <source>
        <strain evidence="2">IAEA</strain>
    </source>
</reference>
<dbReference type="AlphaFoldDB" id="A0A1A9ZYM4"/>
<organism evidence="1 2">
    <name type="scientific">Glossina pallidipes</name>
    <name type="common">Tsetse fly</name>
    <dbReference type="NCBI Taxonomy" id="7398"/>
    <lineage>
        <taxon>Eukaryota</taxon>
        <taxon>Metazoa</taxon>
        <taxon>Ecdysozoa</taxon>
        <taxon>Arthropoda</taxon>
        <taxon>Hexapoda</taxon>
        <taxon>Insecta</taxon>
        <taxon>Pterygota</taxon>
        <taxon>Neoptera</taxon>
        <taxon>Endopterygota</taxon>
        <taxon>Diptera</taxon>
        <taxon>Brachycera</taxon>
        <taxon>Muscomorpha</taxon>
        <taxon>Hippoboscoidea</taxon>
        <taxon>Glossinidae</taxon>
        <taxon>Glossina</taxon>
    </lineage>
</organism>
<dbReference type="VEuPathDB" id="VectorBase:GPAI029024"/>
<accession>A0A1A9ZYM4</accession>
<dbReference type="STRING" id="7398.A0A1A9ZYM4"/>
<evidence type="ECO:0000313" key="2">
    <source>
        <dbReference type="Proteomes" id="UP000092445"/>
    </source>
</evidence>
<dbReference type="Proteomes" id="UP000092445">
    <property type="component" value="Unassembled WGS sequence"/>
</dbReference>
<dbReference type="EnsemblMetazoa" id="GPAI029024-RA">
    <property type="protein sequence ID" value="GPAI029024-PA"/>
    <property type="gene ID" value="GPAI029024"/>
</dbReference>
<reference evidence="1" key="2">
    <citation type="submission" date="2020-05" db="UniProtKB">
        <authorList>
            <consortium name="EnsemblMetazoa"/>
        </authorList>
    </citation>
    <scope>IDENTIFICATION</scope>
    <source>
        <strain evidence="1">IAEA</strain>
    </source>
</reference>